<protein>
    <submittedName>
        <fullName evidence="1">Uncharacterized protein</fullName>
    </submittedName>
</protein>
<name>A0ABY4YKJ1_9MICO</name>
<organism evidence="1 2">
    <name type="scientific">Ornithinimicrobium cryptoxanthini</name>
    <dbReference type="NCBI Taxonomy" id="2934161"/>
    <lineage>
        <taxon>Bacteria</taxon>
        <taxon>Bacillati</taxon>
        <taxon>Actinomycetota</taxon>
        <taxon>Actinomycetes</taxon>
        <taxon>Micrococcales</taxon>
        <taxon>Ornithinimicrobiaceae</taxon>
        <taxon>Ornithinimicrobium</taxon>
    </lineage>
</organism>
<evidence type="ECO:0000313" key="1">
    <source>
        <dbReference type="EMBL" id="USQ77302.1"/>
    </source>
</evidence>
<evidence type="ECO:0000313" key="2">
    <source>
        <dbReference type="Proteomes" id="UP001056535"/>
    </source>
</evidence>
<accession>A0ABY4YKJ1</accession>
<sequence length="176" mass="18432">MDADTRAVDCLQPHTSQVFSLSTDCQLEALRDFLGTSELDVIRPDVSSLELAGSSACLVAFEGGEPITGSLEGSFSESRSSSANQLRHCLDGDLDPVACDVPHHGEVVGMAAEAQSCPSVAASYLGWESSGLPTGLALEARGTQQPECLITVKGENALTDTLRDIGRRSLPIAALD</sequence>
<dbReference type="EMBL" id="CP099490">
    <property type="protein sequence ID" value="USQ77302.1"/>
    <property type="molecule type" value="Genomic_DNA"/>
</dbReference>
<reference evidence="1" key="1">
    <citation type="submission" date="2022-06" db="EMBL/GenBank/DDBJ databases">
        <title>Ornithinimicrobium JY.X270.</title>
        <authorList>
            <person name="Huang Y."/>
        </authorList>
    </citation>
    <scope>NUCLEOTIDE SEQUENCE</scope>
    <source>
        <strain evidence="1">JY.X270</strain>
    </source>
</reference>
<keyword evidence="2" id="KW-1185">Reference proteome</keyword>
<dbReference type="Proteomes" id="UP001056535">
    <property type="component" value="Chromosome"/>
</dbReference>
<gene>
    <name evidence="1" type="ORF">NF557_05145</name>
</gene>
<proteinExistence type="predicted"/>
<dbReference type="RefSeq" id="WP_252622289.1">
    <property type="nucleotide sequence ID" value="NZ_CP099490.1"/>
</dbReference>